<evidence type="ECO:0000256" key="2">
    <source>
        <dbReference type="ARBA" id="ARBA00022656"/>
    </source>
</evidence>
<reference evidence="9" key="1">
    <citation type="submission" date="1996-03" db="EMBL/GenBank/DDBJ databases">
        <authorList>
            <person name="Kumar D."/>
        </authorList>
    </citation>
    <scope>NUCLEOTIDE SEQUENCE</scope>
    <source>
        <tissue evidence="9">Leaf</tissue>
    </source>
</reference>
<evidence type="ECO:0000256" key="4">
    <source>
        <dbReference type="ARBA" id="ARBA00022821"/>
    </source>
</evidence>
<evidence type="ECO:0000256" key="3">
    <source>
        <dbReference type="ARBA" id="ARBA00022801"/>
    </source>
</evidence>
<name>P93077_9LAMI</name>
<feature type="signal peptide" evidence="8">
    <location>
        <begin position="1"/>
        <end position="24"/>
    </location>
</feature>
<keyword evidence="3 7" id="KW-0378">Hydrolase</keyword>
<keyword evidence="6 7" id="KW-0652">Protein synthesis inhibitor</keyword>
<dbReference type="GO" id="GO:0006952">
    <property type="term" value="P:defense response"/>
    <property type="evidence" value="ECO:0007669"/>
    <property type="project" value="UniProtKB-KW"/>
</dbReference>
<dbReference type="EMBL" id="X96583">
    <property type="protein sequence ID" value="CAA65402.1"/>
    <property type="molecule type" value="mRNA"/>
</dbReference>
<evidence type="ECO:0000313" key="9">
    <source>
        <dbReference type="EMBL" id="CAA65328.1"/>
    </source>
</evidence>
<dbReference type="PROSITE" id="PS00275">
    <property type="entry name" value="SHIGA_RICIN"/>
    <property type="match status" value="1"/>
</dbReference>
<proteinExistence type="evidence at transcript level"/>
<evidence type="ECO:0000256" key="1">
    <source>
        <dbReference type="ARBA" id="ARBA00000237"/>
    </source>
</evidence>
<protein>
    <recommendedName>
        <fullName evidence="7">rRNA N-glycosylase</fullName>
        <ecNumber evidence="7">3.2.2.22</ecNumber>
    </recommendedName>
</protein>
<dbReference type="Gene3D" id="4.10.470.10">
    <property type="entry name" value="Ricin (A Subunit), domain 2"/>
    <property type="match status" value="1"/>
</dbReference>
<evidence type="ECO:0000256" key="5">
    <source>
        <dbReference type="ARBA" id="ARBA00023157"/>
    </source>
</evidence>
<dbReference type="Pfam" id="PF00161">
    <property type="entry name" value="RIP"/>
    <property type="match status" value="1"/>
</dbReference>
<dbReference type="InterPro" id="IPR036041">
    <property type="entry name" value="Ribosome-inact_prot_sf"/>
</dbReference>
<dbReference type="PRINTS" id="PR00396">
    <property type="entry name" value="SHIGARICIN"/>
</dbReference>
<keyword evidence="5" id="KW-1015">Disulfide bond</keyword>
<keyword evidence="4 7" id="KW-0611">Plant defense</keyword>
<dbReference type="FunFam" id="3.40.420.10:FF:000001">
    <property type="entry name" value="Ricin"/>
    <property type="match status" value="1"/>
</dbReference>
<feature type="chain" id="PRO_5007697376" description="rRNA N-glycosylase" evidence="8">
    <location>
        <begin position="25"/>
        <end position="302"/>
    </location>
</feature>
<dbReference type="SUPFAM" id="SSF56371">
    <property type="entry name" value="Ribosome inactivating proteins (RIP)"/>
    <property type="match status" value="1"/>
</dbReference>
<dbReference type="InterPro" id="IPR016138">
    <property type="entry name" value="Ribosome_inactivat_prot_sub1"/>
</dbReference>
<evidence type="ECO:0000256" key="6">
    <source>
        <dbReference type="ARBA" id="ARBA00023193"/>
    </source>
</evidence>
<sequence length="302" mass="33955">MKASLVMTMIFGLGVLHMFEFARAQTPAIFHVGGATISIYTTFINTLREAAKDASLRCYGIPMLPPTTQQPKHVLTRLDADAATTITLIYNRTNLYVLGYSDPFNGECRYHIFSDVRGTDRTEAVDTLCPDRENRVQKDINFESNYQSMENKAGKSRAQLELGINILKSSIEKISGVRAFTEKVEAEFLLVAIQMTAEAARYKYIENLVKTNFNRNFKPDHKMLRLELTWGKISTPIRNAQNGVISPPLNLNSSGEDPWWVTRVDEIKPYIALLNFNSGTCQIDLNAILMSSQLDNVTFVAA</sequence>
<comment type="catalytic activity">
    <reaction evidence="1 7">
        <text>Endohydrolysis of the N-glycosidic bond at one specific adenosine on the 28S rRNA.</text>
        <dbReference type="EC" id="3.2.2.22"/>
    </reaction>
</comment>
<dbReference type="EC" id="3.2.2.22" evidence="7"/>
<dbReference type="InterPro" id="IPR001574">
    <property type="entry name" value="Ribosome_inactivat_prot"/>
</dbReference>
<comment type="similarity">
    <text evidence="7">Belongs to the ribosome-inactivating protein family.</text>
</comment>
<keyword evidence="8" id="KW-0732">Signal</keyword>
<dbReference type="EMBL" id="X96474">
    <property type="protein sequence ID" value="CAA65328.1"/>
    <property type="molecule type" value="mRNA"/>
</dbReference>
<dbReference type="InterPro" id="IPR017989">
    <property type="entry name" value="Ribosome_inactivat_1/2"/>
</dbReference>
<keyword evidence="2 7" id="KW-0800">Toxin</keyword>
<reference evidence="9" key="2">
    <citation type="journal article" date="1997" name="Plant Mol. Biol.">
        <title>Cloning and characterisation of a gene encoding an antiviral protein from Clerodendrum aculeatum L.</title>
        <authorList>
            <person name="Kumar"/>
            <person name="Verma"/>
            <person name="Tuteja"/>
            <person name="Tewari"/>
        </authorList>
    </citation>
    <scope>NUCLEOTIDE SEQUENCE</scope>
    <source>
        <tissue evidence="9">Leaf</tissue>
    </source>
</reference>
<dbReference type="AlphaFoldDB" id="P93077"/>
<dbReference type="GO" id="GO:0090729">
    <property type="term" value="F:toxin activity"/>
    <property type="evidence" value="ECO:0007669"/>
    <property type="project" value="UniProtKB-KW"/>
</dbReference>
<accession>P93077</accession>
<dbReference type="Gene3D" id="3.40.420.10">
    <property type="entry name" value="Ricin (A subunit), domain 1"/>
    <property type="match status" value="1"/>
</dbReference>
<dbReference type="PANTHER" id="PTHR33453:SF34">
    <property type="entry name" value="RIBOSOME-INACTIVATING PROTEIN"/>
    <property type="match status" value="1"/>
</dbReference>
<dbReference type="PANTHER" id="PTHR33453">
    <property type="match status" value="1"/>
</dbReference>
<dbReference type="GO" id="GO:0030598">
    <property type="term" value="F:rRNA N-glycosylase activity"/>
    <property type="evidence" value="ECO:0007669"/>
    <property type="project" value="UniProtKB-EC"/>
</dbReference>
<evidence type="ECO:0000256" key="7">
    <source>
        <dbReference type="RuleBase" id="RU004915"/>
    </source>
</evidence>
<dbReference type="InterPro" id="IPR017988">
    <property type="entry name" value="Ribosome_inactivat_prot_CS"/>
</dbReference>
<organism evidence="9">
    <name type="scientific">Volkameria aculeata</name>
    <dbReference type="NCBI Taxonomy" id="54208"/>
    <lineage>
        <taxon>Eukaryota</taxon>
        <taxon>Viridiplantae</taxon>
        <taxon>Streptophyta</taxon>
        <taxon>Embryophyta</taxon>
        <taxon>Tracheophyta</taxon>
        <taxon>Spermatophyta</taxon>
        <taxon>Magnoliopsida</taxon>
        <taxon>eudicotyledons</taxon>
        <taxon>Gunneridae</taxon>
        <taxon>Pentapetalae</taxon>
        <taxon>asterids</taxon>
        <taxon>lamiids</taxon>
        <taxon>Lamiales</taxon>
        <taxon>Lamiaceae</taxon>
        <taxon>Ajugoideae</taxon>
        <taxon>Clerodendreae</taxon>
        <taxon>Volkameria</taxon>
    </lineage>
</organism>
<evidence type="ECO:0000256" key="8">
    <source>
        <dbReference type="SAM" id="SignalP"/>
    </source>
</evidence>
<dbReference type="InterPro" id="IPR016139">
    <property type="entry name" value="Ribosome_inactivat_prot_sub2"/>
</dbReference>
<dbReference type="GO" id="GO:0017148">
    <property type="term" value="P:negative regulation of translation"/>
    <property type="evidence" value="ECO:0007669"/>
    <property type="project" value="UniProtKB-KW"/>
</dbReference>